<evidence type="ECO:0000256" key="2">
    <source>
        <dbReference type="ARBA" id="ARBA00022729"/>
    </source>
</evidence>
<comment type="similarity">
    <text evidence="1">Belongs to the leucine-binding protein family.</text>
</comment>
<proteinExistence type="inferred from homology"/>
<dbReference type="SUPFAM" id="SSF53822">
    <property type="entry name" value="Periplasmic binding protein-like I"/>
    <property type="match status" value="1"/>
</dbReference>
<keyword evidence="5" id="KW-1185">Reference proteome</keyword>
<dbReference type="InterPro" id="IPR028082">
    <property type="entry name" value="Peripla_BP_I"/>
</dbReference>
<sequence>MCGAAGLWAPSCIASAEVALQELNATAGIAGRPVEIVVIDAALEAETPVEDVADELVSHGCIDAIVGMHISAVRQKLVATVRGRVPFVYTPLYEGGEASPGVFTIGDTPARQLGPAIGYMSAQFKLKKWALIGNDYIWPRVSHAYAKTQFHHEHRELVYEKYLPFSSKELADEVETIGKSGADAVLISLVGQDAVEFNRLFGAMGLSSKMFRLSCAIEENGLLASGARNLDRLFSSASYFAGLETAGNAEFREKYHSLHQERAPMLNALGQSTYEGLHFLARLVEQSEGHWLTREGVAPRPIEYKSARRGLYLTNAHNKSPVFLARANGFLFDDLTRLS</sequence>
<evidence type="ECO:0000313" key="5">
    <source>
        <dbReference type="Proteomes" id="UP001208690"/>
    </source>
</evidence>
<dbReference type="PANTHER" id="PTHR47628">
    <property type="match status" value="1"/>
</dbReference>
<organism evidence="4 5">
    <name type="scientific">Roseobacter sinensis</name>
    <dbReference type="NCBI Taxonomy" id="2931391"/>
    <lineage>
        <taxon>Bacteria</taxon>
        <taxon>Pseudomonadati</taxon>
        <taxon>Pseudomonadota</taxon>
        <taxon>Alphaproteobacteria</taxon>
        <taxon>Rhodobacterales</taxon>
        <taxon>Roseobacteraceae</taxon>
        <taxon>Roseobacter</taxon>
    </lineage>
</organism>
<evidence type="ECO:0000259" key="3">
    <source>
        <dbReference type="Pfam" id="PF13458"/>
    </source>
</evidence>
<dbReference type="CDD" id="cd06358">
    <property type="entry name" value="PBP1_NHase"/>
    <property type="match status" value="1"/>
</dbReference>
<evidence type="ECO:0000313" key="4">
    <source>
        <dbReference type="EMBL" id="MCV3271895.1"/>
    </source>
</evidence>
<reference evidence="4 5" key="1">
    <citation type="submission" date="2022-04" db="EMBL/GenBank/DDBJ databases">
        <title>Roseobacter sp. WL0113 is a bacterium isolated from neritic sediment.</title>
        <authorList>
            <person name="Wang L."/>
            <person name="He W."/>
            <person name="Zhang D.-F."/>
        </authorList>
    </citation>
    <scope>NUCLEOTIDE SEQUENCE [LARGE SCALE GENOMIC DNA]</scope>
    <source>
        <strain evidence="4 5">WL0113</strain>
    </source>
</reference>
<dbReference type="PANTHER" id="PTHR47628:SF1">
    <property type="entry name" value="ALIPHATIC AMIDASE EXPRESSION-REGULATING PROTEIN"/>
    <property type="match status" value="1"/>
</dbReference>
<dbReference type="Gene3D" id="3.40.50.2300">
    <property type="match status" value="2"/>
</dbReference>
<dbReference type="EMBL" id="JALIEB010000006">
    <property type="protein sequence ID" value="MCV3271895.1"/>
    <property type="molecule type" value="Genomic_DNA"/>
</dbReference>
<dbReference type="Pfam" id="PF13458">
    <property type="entry name" value="Peripla_BP_6"/>
    <property type="match status" value="1"/>
</dbReference>
<dbReference type="InterPro" id="IPR028081">
    <property type="entry name" value="Leu-bd"/>
</dbReference>
<feature type="domain" description="Leucine-binding protein" evidence="3">
    <location>
        <begin position="3"/>
        <end position="298"/>
    </location>
</feature>
<evidence type="ECO:0000256" key="1">
    <source>
        <dbReference type="ARBA" id="ARBA00010062"/>
    </source>
</evidence>
<gene>
    <name evidence="4" type="ORF">MUB52_10685</name>
</gene>
<comment type="caution">
    <text evidence="4">The sequence shown here is derived from an EMBL/GenBank/DDBJ whole genome shotgun (WGS) entry which is preliminary data.</text>
</comment>
<name>A0ABT3BEB5_9RHOB</name>
<accession>A0ABT3BEB5</accession>
<protein>
    <submittedName>
        <fullName evidence="4">Substrate-binding domain-containing protein</fullName>
    </submittedName>
</protein>
<dbReference type="Proteomes" id="UP001208690">
    <property type="component" value="Unassembled WGS sequence"/>
</dbReference>
<keyword evidence="2" id="KW-0732">Signal</keyword>